<dbReference type="AlphaFoldDB" id="A0A0F9ASQ2"/>
<reference evidence="1" key="1">
    <citation type="journal article" date="2015" name="Nature">
        <title>Complex archaea that bridge the gap between prokaryotes and eukaryotes.</title>
        <authorList>
            <person name="Spang A."/>
            <person name="Saw J.H."/>
            <person name="Jorgensen S.L."/>
            <person name="Zaremba-Niedzwiedzka K."/>
            <person name="Martijn J."/>
            <person name="Lind A.E."/>
            <person name="van Eijk R."/>
            <person name="Schleper C."/>
            <person name="Guy L."/>
            <person name="Ettema T.J."/>
        </authorList>
    </citation>
    <scope>NUCLEOTIDE SEQUENCE</scope>
</reference>
<sequence length="406" mass="43275">TYASDDEEMIWDRLFIFQKNVLLKNATSVKTVLAMDGTGNSSGEFSYDSNTDLLTWSKNLFVSGTIETDTFSTGSLRLSGSSTAELLVIAQYISIVQDPGANKFELRLTGTFTGGTDTDYEIELENPPTTFKWRKDTGAGFGAFNTGVAIQVSALLLDEGIKIAFLDSGSDVFVAGDAYSFTALSSPTTIFNVDTQTPLVTADALSVTGATSMGDHLTMAASKNVQFVDSDVRVTRFAPSIIQLRLHGKDGIVFSNDASADIGSFDAGGDFTVLAGLAVDDADSTDAVITMDGTSNSPGTITYESDNDFFKIGAQSFSVDTDVLVVDAVADTVSVNEIKVTHATASQIHFQEGASARWRGGYDANANKFFLRDDQNAINVVMLNDGGGIELLIKSIGSPNRESLLR</sequence>
<accession>A0A0F9ASQ2</accession>
<organism evidence="1">
    <name type="scientific">marine sediment metagenome</name>
    <dbReference type="NCBI Taxonomy" id="412755"/>
    <lineage>
        <taxon>unclassified sequences</taxon>
        <taxon>metagenomes</taxon>
        <taxon>ecological metagenomes</taxon>
    </lineage>
</organism>
<comment type="caution">
    <text evidence="1">The sequence shown here is derived from an EMBL/GenBank/DDBJ whole genome shotgun (WGS) entry which is preliminary data.</text>
</comment>
<protein>
    <submittedName>
        <fullName evidence="1">Uncharacterized protein</fullName>
    </submittedName>
</protein>
<gene>
    <name evidence="1" type="ORF">LCGC14_2813230</name>
</gene>
<proteinExistence type="predicted"/>
<feature type="non-terminal residue" evidence="1">
    <location>
        <position position="406"/>
    </location>
</feature>
<dbReference type="EMBL" id="LAZR01053115">
    <property type="protein sequence ID" value="KKK81459.1"/>
    <property type="molecule type" value="Genomic_DNA"/>
</dbReference>
<name>A0A0F9ASQ2_9ZZZZ</name>
<evidence type="ECO:0000313" key="1">
    <source>
        <dbReference type="EMBL" id="KKK81459.1"/>
    </source>
</evidence>
<feature type="non-terminal residue" evidence="1">
    <location>
        <position position="1"/>
    </location>
</feature>